<dbReference type="Proteomes" id="UP000789831">
    <property type="component" value="Unassembled WGS sequence"/>
</dbReference>
<dbReference type="SUPFAM" id="SSF109604">
    <property type="entry name" value="HD-domain/PDEase-like"/>
    <property type="match status" value="1"/>
</dbReference>
<evidence type="ECO:0000256" key="3">
    <source>
        <dbReference type="ARBA" id="ARBA00022833"/>
    </source>
</evidence>
<evidence type="ECO:0000256" key="1">
    <source>
        <dbReference type="ARBA" id="ARBA00022723"/>
    </source>
</evidence>
<dbReference type="InterPro" id="IPR009218">
    <property type="entry name" value="HD_phosphohydro"/>
</dbReference>
<feature type="transmembrane region" description="Helical" evidence="5">
    <location>
        <begin position="515"/>
        <end position="537"/>
    </location>
</feature>
<evidence type="ECO:0000313" key="7">
    <source>
        <dbReference type="EMBL" id="CAG8434109.1"/>
    </source>
</evidence>
<comment type="caution">
    <text evidence="7">The sequence shown here is derived from an EMBL/GenBank/DDBJ whole genome shotgun (WGS) entry which is preliminary data.</text>
</comment>
<keyword evidence="1" id="KW-0479">Metal-binding</keyword>
<protein>
    <submittedName>
        <fullName evidence="7">4729_t:CDS:1</fullName>
    </submittedName>
</protein>
<dbReference type="SUPFAM" id="SSF57850">
    <property type="entry name" value="RING/U-box"/>
    <property type="match status" value="1"/>
</dbReference>
<feature type="region of interest" description="Disordered" evidence="4">
    <location>
        <begin position="203"/>
        <end position="225"/>
    </location>
</feature>
<organism evidence="7 8">
    <name type="scientific">Ambispora gerdemannii</name>
    <dbReference type="NCBI Taxonomy" id="144530"/>
    <lineage>
        <taxon>Eukaryota</taxon>
        <taxon>Fungi</taxon>
        <taxon>Fungi incertae sedis</taxon>
        <taxon>Mucoromycota</taxon>
        <taxon>Glomeromycotina</taxon>
        <taxon>Glomeromycetes</taxon>
        <taxon>Archaeosporales</taxon>
        <taxon>Ambisporaceae</taxon>
        <taxon>Ambispora</taxon>
    </lineage>
</organism>
<sequence>MTTDNNQQPLLNYCKKYIPEPHITKWFNIISNGYSEPHRYYHGLNHITRIIVYDPKKFNNNEEQSIKLFDEYAQEVELTATERDHVSLFIAATIHHELPLFTITNNRDGDDDDCELDIKEDLKLFLDLDLEVLSWEPDEYDKYAKQIRQEYIHYSTEDFSIGRAKVLEKFLARDNLYLSRVFLEERGGCEMDARNNLIREIRESLPPRSPSPSFPSSSSFGNNHRSRIAGYTTYQSNPLMQLRPGSQTTIDCPSTLPLTSIQTSSTYSNIRGISSFDNFESNKKAVRSKSPESFILSGTIPTLPNNSQQSNRRRSLSLYYPPPSEYHPQVTREQELSRYTHVNSSKINNAIPLSKRSLTGYAKLTSRDSVSYENQPKLCKFCQEGEDCVGEKITIKGSKYITKGRLFSTCKCNGPMKYVHVGCLELWRNTGIRQEASYRCEICEYEYKFYRTRIAKILSSWILAHFLSILTLLGLFFAFSWMTKIFDHTIRNEKSDLNDTYFIHRKIEFLNLANWNWIAGLLAISIIGLLFLTYHSWRYGFRSTRELYFGGGGRICNCGHVSFILFIVFLVFGSVSGSYLLFQRFISWFMKRIEDVVLQVSKSQFRYT</sequence>
<dbReference type="PROSITE" id="PS51292">
    <property type="entry name" value="ZF_RING_CH"/>
    <property type="match status" value="1"/>
</dbReference>
<evidence type="ECO:0000256" key="2">
    <source>
        <dbReference type="ARBA" id="ARBA00022771"/>
    </source>
</evidence>
<keyword evidence="5" id="KW-0472">Membrane</keyword>
<feature type="transmembrane region" description="Helical" evidence="5">
    <location>
        <begin position="461"/>
        <end position="482"/>
    </location>
</feature>
<dbReference type="OrthoDB" id="264354at2759"/>
<keyword evidence="8" id="KW-1185">Reference proteome</keyword>
<feature type="transmembrane region" description="Helical" evidence="5">
    <location>
        <begin position="561"/>
        <end position="582"/>
    </location>
</feature>
<gene>
    <name evidence="7" type="ORF">AGERDE_LOCUS307</name>
</gene>
<keyword evidence="2" id="KW-0863">Zinc-finger</keyword>
<dbReference type="CDD" id="cd16495">
    <property type="entry name" value="RING_CH-C4HC3_MARCH"/>
    <property type="match status" value="1"/>
</dbReference>
<name>A0A9N8YKB7_9GLOM</name>
<dbReference type="EMBL" id="CAJVPL010000015">
    <property type="protein sequence ID" value="CAG8434109.1"/>
    <property type="molecule type" value="Genomic_DNA"/>
</dbReference>
<dbReference type="Gene3D" id="3.30.40.10">
    <property type="entry name" value="Zinc/RING finger domain, C3HC4 (zinc finger)"/>
    <property type="match status" value="1"/>
</dbReference>
<evidence type="ECO:0000259" key="6">
    <source>
        <dbReference type="PROSITE" id="PS51292"/>
    </source>
</evidence>
<evidence type="ECO:0000256" key="5">
    <source>
        <dbReference type="SAM" id="Phobius"/>
    </source>
</evidence>
<keyword evidence="3" id="KW-0862">Zinc</keyword>
<dbReference type="InterPro" id="IPR011016">
    <property type="entry name" value="Znf_RING-CH"/>
</dbReference>
<dbReference type="SMART" id="SM00744">
    <property type="entry name" value="RINGv"/>
    <property type="match status" value="1"/>
</dbReference>
<keyword evidence="5" id="KW-1133">Transmembrane helix</keyword>
<reference evidence="7" key="1">
    <citation type="submission" date="2021-06" db="EMBL/GenBank/DDBJ databases">
        <authorList>
            <person name="Kallberg Y."/>
            <person name="Tangrot J."/>
            <person name="Rosling A."/>
        </authorList>
    </citation>
    <scope>NUCLEOTIDE SEQUENCE</scope>
    <source>
        <strain evidence="7">MT106</strain>
    </source>
</reference>
<accession>A0A9N8YKB7</accession>
<dbReference type="InterPro" id="IPR013083">
    <property type="entry name" value="Znf_RING/FYVE/PHD"/>
</dbReference>
<dbReference type="Pfam" id="PF12906">
    <property type="entry name" value="RINGv"/>
    <property type="match status" value="1"/>
</dbReference>
<proteinExistence type="predicted"/>
<evidence type="ECO:0000256" key="4">
    <source>
        <dbReference type="SAM" id="MobiDB-lite"/>
    </source>
</evidence>
<dbReference type="AlphaFoldDB" id="A0A9N8YKB7"/>
<dbReference type="PANTHER" id="PTHR21174">
    <property type="match status" value="1"/>
</dbReference>
<dbReference type="GO" id="GO:0008270">
    <property type="term" value="F:zinc ion binding"/>
    <property type="evidence" value="ECO:0007669"/>
    <property type="project" value="UniProtKB-KW"/>
</dbReference>
<keyword evidence="5" id="KW-0812">Transmembrane</keyword>
<feature type="region of interest" description="Disordered" evidence="4">
    <location>
        <begin position="297"/>
        <end position="317"/>
    </location>
</feature>
<dbReference type="PANTHER" id="PTHR21174:SF0">
    <property type="entry name" value="HD PHOSPHOHYDROLASE FAMILY PROTEIN-RELATED"/>
    <property type="match status" value="1"/>
</dbReference>
<evidence type="ECO:0000313" key="8">
    <source>
        <dbReference type="Proteomes" id="UP000789831"/>
    </source>
</evidence>
<feature type="domain" description="RING-CH-type" evidence="6">
    <location>
        <begin position="371"/>
        <end position="450"/>
    </location>
</feature>